<gene>
    <name evidence="1" type="ORF">METZ01_LOCUS101255</name>
</gene>
<sequence>PSDASFKKDHIDALFGELNSDYKDMQESEQLHRDAHLAIAYFDAGRDIPDTIDPRVHELLEKHGPSSE</sequence>
<organism evidence="1">
    <name type="scientific">marine metagenome</name>
    <dbReference type="NCBI Taxonomy" id="408172"/>
    <lineage>
        <taxon>unclassified sequences</taxon>
        <taxon>metagenomes</taxon>
        <taxon>ecological metagenomes</taxon>
    </lineage>
</organism>
<accession>A0A381W804</accession>
<proteinExistence type="predicted"/>
<reference evidence="1" key="1">
    <citation type="submission" date="2018-05" db="EMBL/GenBank/DDBJ databases">
        <authorList>
            <person name="Lanie J.A."/>
            <person name="Ng W.-L."/>
            <person name="Kazmierczak K.M."/>
            <person name="Andrzejewski T.M."/>
            <person name="Davidsen T.M."/>
            <person name="Wayne K.J."/>
            <person name="Tettelin H."/>
            <person name="Glass J.I."/>
            <person name="Rusch D."/>
            <person name="Podicherti R."/>
            <person name="Tsui H.-C.T."/>
            <person name="Winkler M.E."/>
        </authorList>
    </citation>
    <scope>NUCLEOTIDE SEQUENCE</scope>
</reference>
<protein>
    <submittedName>
        <fullName evidence="1">Uncharacterized protein</fullName>
    </submittedName>
</protein>
<dbReference type="EMBL" id="UINC01010921">
    <property type="protein sequence ID" value="SVA48401.1"/>
    <property type="molecule type" value="Genomic_DNA"/>
</dbReference>
<name>A0A381W804_9ZZZZ</name>
<evidence type="ECO:0000313" key="1">
    <source>
        <dbReference type="EMBL" id="SVA48401.1"/>
    </source>
</evidence>
<feature type="non-terminal residue" evidence="1">
    <location>
        <position position="1"/>
    </location>
</feature>
<dbReference type="AlphaFoldDB" id="A0A381W804"/>